<keyword evidence="2" id="KW-1185">Reference proteome</keyword>
<dbReference type="AlphaFoldDB" id="A0A540X6T3"/>
<reference evidence="1 2" key="1">
    <citation type="submission" date="2019-06" db="EMBL/GenBank/DDBJ databases">
        <authorList>
            <person name="Livingstone P."/>
            <person name="Whitworth D."/>
        </authorList>
    </citation>
    <scope>NUCLEOTIDE SEQUENCE [LARGE SCALE GENOMIC DNA]</scope>
    <source>
        <strain evidence="1 2">AM401</strain>
    </source>
</reference>
<organism evidence="1 2">
    <name type="scientific">Myxococcus llanfairpwllgwyngyllgogerychwyrndrobwllllantysiliogogogochensis</name>
    <dbReference type="NCBI Taxonomy" id="2590453"/>
    <lineage>
        <taxon>Bacteria</taxon>
        <taxon>Pseudomonadati</taxon>
        <taxon>Myxococcota</taxon>
        <taxon>Myxococcia</taxon>
        <taxon>Myxococcales</taxon>
        <taxon>Cystobacterineae</taxon>
        <taxon>Myxococcaceae</taxon>
        <taxon>Myxococcus</taxon>
    </lineage>
</organism>
<dbReference type="RefSeq" id="WP_141641329.1">
    <property type="nucleotide sequence ID" value="NZ_VIFM01000014.1"/>
</dbReference>
<accession>A0A540X6T3</accession>
<evidence type="ECO:0000313" key="2">
    <source>
        <dbReference type="Proteomes" id="UP000315369"/>
    </source>
</evidence>
<sequence length="136" mass="14754">MTPEEKQRLIERARAILLEQVPHWEPATPEESDPSSGYEQLAAAVRGALAGERGGVPTLHRVFDERFFAATNSHHEYALAALSLALLGDRASIQRIRAVSAINLNREAKPLALAILDATEEPLPAHGESNSSPEEA</sequence>
<dbReference type="Proteomes" id="UP000315369">
    <property type="component" value="Unassembled WGS sequence"/>
</dbReference>
<name>A0A540X6T3_9BACT</name>
<protein>
    <submittedName>
        <fullName evidence="1">Uncharacterized protein</fullName>
    </submittedName>
</protein>
<gene>
    <name evidence="1" type="ORF">FJV41_05440</name>
</gene>
<evidence type="ECO:0000313" key="1">
    <source>
        <dbReference type="EMBL" id="TQF16987.1"/>
    </source>
</evidence>
<dbReference type="OrthoDB" id="5383255at2"/>
<dbReference type="EMBL" id="VIFM01000014">
    <property type="protein sequence ID" value="TQF16987.1"/>
    <property type="molecule type" value="Genomic_DNA"/>
</dbReference>
<comment type="caution">
    <text evidence="1">The sequence shown here is derived from an EMBL/GenBank/DDBJ whole genome shotgun (WGS) entry which is preliminary data.</text>
</comment>
<proteinExistence type="predicted"/>